<dbReference type="GO" id="GO:0016020">
    <property type="term" value="C:membrane"/>
    <property type="evidence" value="ECO:0007669"/>
    <property type="project" value="TreeGrafter"/>
</dbReference>
<evidence type="ECO:0000256" key="1">
    <source>
        <dbReference type="ARBA" id="ARBA00005420"/>
    </source>
</evidence>
<evidence type="ECO:0000259" key="5">
    <source>
        <dbReference type="Pfam" id="PF00561"/>
    </source>
</evidence>
<dbReference type="AlphaFoldDB" id="A0A8B8MMV7"/>
<dbReference type="Gene3D" id="3.40.50.1820">
    <property type="entry name" value="alpha/beta hydrolase"/>
    <property type="match status" value="1"/>
</dbReference>
<dbReference type="GeneID" id="115726468"/>
<keyword evidence="2" id="KW-0808">Transferase</keyword>
<dbReference type="PANTHER" id="PTHR22753:SF24">
    <property type="entry name" value="ESTERASE_LIPASE_THIOESTERASE FAMILY PROTEIN"/>
    <property type="match status" value="1"/>
</dbReference>
<comment type="similarity">
    <text evidence="1">Belongs to the diacylglycerol acyltransferase family.</text>
</comment>
<sequence length="713" mass="80803">MAATRACIFPFVFSPAYRRRSEASATAGSNQNPRLNSSSTRRFAVSTEQASSAATATTFPSSRPVSFDENGRSHEKHGEKTSDQSSPTPFMEDVTLESGRERLRRFFAEAKDLTRTDGGPPRWFSPLECGSRLEKSPLLLYLPGIDGTGAALTSQYKKLGKVFDIWCLHIPVMDRTSFLGLVKLVERTVKAETYSFPNRPIYLVGESLGGCLALAVAARNPDIDLLLILANPASSFEKSPIQPLLPLLELMPEQLQLSYPFILSLMAGDPSKTFKASTEKGLPPQQTVGELSMDLLTMPYYMPVLADILPKETLLWKLQMLKSASAYTNSRIHAVRAQTLLLTSGKDWLLPSQAEGARLDNALQRGDLRKFDDCGHFLFLEDDFDLVTIIKGTSFYRRGKSLDYVSDYLPPTPSEYKKIYESNRWFDEISGSVMLSTLEDGRIVRSLDGIPTEGPVLFVGYHMLLGLEMVPMVIRFLNERNILLRGIAHPILFEKYRKGKTLEPEFYDTFRTMGAVPVSGTNLFKLLSSKSNVLLYPGGMREALHRKGEEYKLFWPEQSEFVRMAVRFGAKIVPFGTVGEDDFGEVFFDYDDQMKIPYWRNWIREMTEEFAKVRTNAAGEVANQSVHMPLIRPKIPGRFYYCFGKPIETAGRKQELRDREKSHELYLQVKSEVERCIAYLKEKRESDPYRSIFSRLMYRTQHGSASEIPTFEL</sequence>
<keyword evidence="3" id="KW-0012">Acyltransferase</keyword>
<gene>
    <name evidence="7 8" type="primary">LOC115726468</name>
</gene>
<dbReference type="RefSeq" id="XP_048129047.1">
    <property type="nucleotide sequence ID" value="XM_048273090.1"/>
</dbReference>
<dbReference type="InterPro" id="IPR000073">
    <property type="entry name" value="AB_hydrolase_1"/>
</dbReference>
<organism evidence="6 7">
    <name type="scientific">Rhodamnia argentea</name>
    <dbReference type="NCBI Taxonomy" id="178133"/>
    <lineage>
        <taxon>Eukaryota</taxon>
        <taxon>Viridiplantae</taxon>
        <taxon>Streptophyta</taxon>
        <taxon>Embryophyta</taxon>
        <taxon>Tracheophyta</taxon>
        <taxon>Spermatophyta</taxon>
        <taxon>Magnoliopsida</taxon>
        <taxon>eudicotyledons</taxon>
        <taxon>Gunneridae</taxon>
        <taxon>Pentapetalae</taxon>
        <taxon>rosids</taxon>
        <taxon>malvids</taxon>
        <taxon>Myrtales</taxon>
        <taxon>Myrtaceae</taxon>
        <taxon>Myrtoideae</taxon>
        <taxon>Myrteae</taxon>
        <taxon>Australasian group</taxon>
        <taxon>Rhodamnia</taxon>
    </lineage>
</organism>
<feature type="region of interest" description="Disordered" evidence="4">
    <location>
        <begin position="20"/>
        <end position="91"/>
    </location>
</feature>
<evidence type="ECO:0000256" key="3">
    <source>
        <dbReference type="ARBA" id="ARBA00023315"/>
    </source>
</evidence>
<accession>A0A8B8MMV7</accession>
<proteinExistence type="inferred from homology"/>
<evidence type="ECO:0000313" key="6">
    <source>
        <dbReference type="Proteomes" id="UP000827889"/>
    </source>
</evidence>
<dbReference type="KEGG" id="rarg:115726468"/>
<dbReference type="Pfam" id="PF03982">
    <property type="entry name" value="DAGAT"/>
    <property type="match status" value="1"/>
</dbReference>
<dbReference type="InterPro" id="IPR029058">
    <property type="entry name" value="AB_hydrolase_fold"/>
</dbReference>
<name>A0A8B8MMV7_9MYRT</name>
<dbReference type="CDD" id="cd07987">
    <property type="entry name" value="LPLAT_MGAT-like"/>
    <property type="match status" value="1"/>
</dbReference>
<feature type="compositionally biased region" description="Low complexity" evidence="4">
    <location>
        <begin position="44"/>
        <end position="62"/>
    </location>
</feature>
<feature type="compositionally biased region" description="Polar residues" evidence="4">
    <location>
        <begin position="23"/>
        <end position="41"/>
    </location>
</feature>
<keyword evidence="6" id="KW-1185">Reference proteome</keyword>
<dbReference type="GO" id="GO:0019432">
    <property type="term" value="P:triglyceride biosynthetic process"/>
    <property type="evidence" value="ECO:0007669"/>
    <property type="project" value="UniProtKB-ARBA"/>
</dbReference>
<evidence type="ECO:0000256" key="2">
    <source>
        <dbReference type="ARBA" id="ARBA00022679"/>
    </source>
</evidence>
<feature type="compositionally biased region" description="Basic and acidic residues" evidence="4">
    <location>
        <begin position="69"/>
        <end position="82"/>
    </location>
</feature>
<dbReference type="Proteomes" id="UP000827889">
    <property type="component" value="Chromosome 11"/>
</dbReference>
<dbReference type="InterPro" id="IPR007130">
    <property type="entry name" value="DAGAT"/>
</dbReference>
<dbReference type="SUPFAM" id="SSF53474">
    <property type="entry name" value="alpha/beta-Hydrolases"/>
    <property type="match status" value="1"/>
</dbReference>
<evidence type="ECO:0000313" key="7">
    <source>
        <dbReference type="RefSeq" id="XP_030512206.2"/>
    </source>
</evidence>
<dbReference type="GO" id="GO:0004144">
    <property type="term" value="F:diacylglycerol O-acyltransferase activity"/>
    <property type="evidence" value="ECO:0007669"/>
    <property type="project" value="UniProtKB-ARBA"/>
</dbReference>
<dbReference type="PANTHER" id="PTHR22753">
    <property type="entry name" value="TRANSMEMBRANE PROTEIN 68"/>
    <property type="match status" value="1"/>
</dbReference>
<reference evidence="7 8" key="1">
    <citation type="submission" date="2025-05" db="UniProtKB">
        <authorList>
            <consortium name="RefSeq"/>
        </authorList>
    </citation>
    <scope>IDENTIFICATION</scope>
    <source>
        <tissue evidence="7 8">Leaf</tissue>
    </source>
</reference>
<feature type="domain" description="AB hydrolase-1" evidence="5">
    <location>
        <begin position="138"/>
        <end position="382"/>
    </location>
</feature>
<protein>
    <submittedName>
        <fullName evidence="7 8">Phytyl ester synthase 2, chloroplastic-like</fullName>
    </submittedName>
</protein>
<evidence type="ECO:0000256" key="4">
    <source>
        <dbReference type="SAM" id="MobiDB-lite"/>
    </source>
</evidence>
<evidence type="ECO:0000313" key="8">
    <source>
        <dbReference type="RefSeq" id="XP_048129047.1"/>
    </source>
</evidence>
<dbReference type="RefSeq" id="XP_030512206.2">
    <property type="nucleotide sequence ID" value="XM_030656346.2"/>
</dbReference>
<dbReference type="Pfam" id="PF00561">
    <property type="entry name" value="Abhydrolase_1"/>
    <property type="match status" value="1"/>
</dbReference>